<feature type="transmembrane region" description="Helical" evidence="1">
    <location>
        <begin position="37"/>
        <end position="57"/>
    </location>
</feature>
<feature type="transmembrane region" description="Helical" evidence="1">
    <location>
        <begin position="69"/>
        <end position="92"/>
    </location>
</feature>
<dbReference type="OrthoDB" id="3169575at2"/>
<evidence type="ECO:0000256" key="1">
    <source>
        <dbReference type="SAM" id="Phobius"/>
    </source>
</evidence>
<protein>
    <recommendedName>
        <fullName evidence="4">CvpA family protein</fullName>
    </recommendedName>
</protein>
<organism evidence="2 3">
    <name type="scientific">Anaerobium acetethylicum</name>
    <dbReference type="NCBI Taxonomy" id="1619234"/>
    <lineage>
        <taxon>Bacteria</taxon>
        <taxon>Bacillati</taxon>
        <taxon>Bacillota</taxon>
        <taxon>Clostridia</taxon>
        <taxon>Lachnospirales</taxon>
        <taxon>Lachnospiraceae</taxon>
        <taxon>Anaerobium</taxon>
    </lineage>
</organism>
<sequence>MKKIKRTIFAGIATCIMAAIIYYIFLPAINIRSTDFWVYAIVLVVIFIGNRVIMSIGEDGDGAPPSFRFACIALGILLVIFIGAVIGGSAMFNADNYASQLVMSEGDFATDFPEEENVADVALMDTASARIIGGRTLGTLSDLVSQFKVSESYTQINYKGAPMKIAPLNYAGFFKYMKNDGIPGYTLVDPVANTAEFVRLDEKIQYSKSAFFGKDLYRKLTFDNPTAILGTVRFEIDESGKPYWTCPTLKPNAGLFGAKTIKSVIIMDAVTGESREYEINEVPVWVDYVYSGERISEIYNWYGRYHLGFFNFSQEGCTATTDDYGYKTIGEDVYVITGTTSLTAEDESNIGFIMTNCRTGECRYYPVSGAEEYSAMSAAQGEVQQYKYKASFPSLINVGGSPTYLMVLKDSNHIVKLYAMVNVENYNIVVTGKTQADALSEYRKVMAKTSPMASAAEEIVTATITIASLDFITVDGETFCYIKDGMNCYKIAFEEKLMLLDAGEQATVEYMELEDITELISLVVNP</sequence>
<dbReference type="AlphaFoldDB" id="A0A1D3TTC2"/>
<accession>A0A1D3TTC2</accession>
<dbReference type="RefSeq" id="WP_091233063.1">
    <property type="nucleotide sequence ID" value="NZ_FMKA01000009.1"/>
</dbReference>
<evidence type="ECO:0000313" key="3">
    <source>
        <dbReference type="Proteomes" id="UP000199315"/>
    </source>
</evidence>
<name>A0A1D3TTC2_9FIRM</name>
<evidence type="ECO:0008006" key="4">
    <source>
        <dbReference type="Google" id="ProtNLM"/>
    </source>
</evidence>
<keyword evidence="1" id="KW-0812">Transmembrane</keyword>
<reference evidence="2 3" key="1">
    <citation type="submission" date="2016-09" db="EMBL/GenBank/DDBJ databases">
        <authorList>
            <person name="Capua I."/>
            <person name="De Benedictis P."/>
            <person name="Joannis T."/>
            <person name="Lombin L.H."/>
            <person name="Cattoli G."/>
        </authorList>
    </citation>
    <scope>NUCLEOTIDE SEQUENCE [LARGE SCALE GENOMIC DNA]</scope>
    <source>
        <strain evidence="2 3">GluBS11</strain>
    </source>
</reference>
<proteinExistence type="predicted"/>
<dbReference type="Proteomes" id="UP000199315">
    <property type="component" value="Unassembled WGS sequence"/>
</dbReference>
<gene>
    <name evidence="2" type="ORF">SAMN05421730_100926</name>
</gene>
<evidence type="ECO:0000313" key="2">
    <source>
        <dbReference type="EMBL" id="SCP97201.1"/>
    </source>
</evidence>
<feature type="transmembrane region" description="Helical" evidence="1">
    <location>
        <begin position="7"/>
        <end position="25"/>
    </location>
</feature>
<keyword evidence="1" id="KW-1133">Transmembrane helix</keyword>
<keyword evidence="1" id="KW-0472">Membrane</keyword>
<keyword evidence="3" id="KW-1185">Reference proteome</keyword>
<dbReference type="EMBL" id="FMKA01000009">
    <property type="protein sequence ID" value="SCP97201.1"/>
    <property type="molecule type" value="Genomic_DNA"/>
</dbReference>